<dbReference type="EMBL" id="JAKCXM010000263">
    <property type="protein sequence ID" value="KAJ0397182.1"/>
    <property type="molecule type" value="Genomic_DNA"/>
</dbReference>
<dbReference type="PANTHER" id="PTHR16151">
    <property type="entry name" value="HAUS AUGMIN-LIKE COMPLEX SUBUNIT 6"/>
    <property type="match status" value="1"/>
</dbReference>
<proteinExistence type="predicted"/>
<dbReference type="InterPro" id="IPR028163">
    <property type="entry name" value="HAUS_6_N"/>
</dbReference>
<dbReference type="InterPro" id="IPR026797">
    <property type="entry name" value="HAUS_6"/>
</dbReference>
<accession>A0AAD5LZN7</accession>
<dbReference type="Proteomes" id="UP001209570">
    <property type="component" value="Unassembled WGS sequence"/>
</dbReference>
<keyword evidence="3" id="KW-1185">Reference proteome</keyword>
<dbReference type="GO" id="GO:0008017">
    <property type="term" value="F:microtubule binding"/>
    <property type="evidence" value="ECO:0007669"/>
    <property type="project" value="TreeGrafter"/>
</dbReference>
<dbReference type="GO" id="GO:0051225">
    <property type="term" value="P:spindle assembly"/>
    <property type="evidence" value="ECO:0007669"/>
    <property type="project" value="InterPro"/>
</dbReference>
<evidence type="ECO:0000313" key="3">
    <source>
        <dbReference type="Proteomes" id="UP001209570"/>
    </source>
</evidence>
<comment type="caution">
    <text evidence="2">The sequence shown here is derived from an EMBL/GenBank/DDBJ whole genome shotgun (WGS) entry which is preliminary data.</text>
</comment>
<organism evidence="2 3">
    <name type="scientific">Pythium insidiosum</name>
    <name type="common">Pythiosis disease agent</name>
    <dbReference type="NCBI Taxonomy" id="114742"/>
    <lineage>
        <taxon>Eukaryota</taxon>
        <taxon>Sar</taxon>
        <taxon>Stramenopiles</taxon>
        <taxon>Oomycota</taxon>
        <taxon>Peronosporomycetes</taxon>
        <taxon>Pythiales</taxon>
        <taxon>Pythiaceae</taxon>
        <taxon>Pythium</taxon>
    </lineage>
</organism>
<reference evidence="2" key="1">
    <citation type="submission" date="2021-12" db="EMBL/GenBank/DDBJ databases">
        <title>Prjna785345.</title>
        <authorList>
            <person name="Rujirawat T."/>
            <person name="Krajaejun T."/>
        </authorList>
    </citation>
    <scope>NUCLEOTIDE SEQUENCE</scope>
    <source>
        <strain evidence="2">Pi057C3</strain>
    </source>
</reference>
<dbReference type="PANTHER" id="PTHR16151:SF2">
    <property type="entry name" value="HAUS AUGMIN-LIKE COMPLEX SUBUNIT 6"/>
    <property type="match status" value="1"/>
</dbReference>
<feature type="domain" description="HAUS augmin-like complex subunit 6 N-terminal" evidence="1">
    <location>
        <begin position="15"/>
        <end position="94"/>
    </location>
</feature>
<evidence type="ECO:0000259" key="1">
    <source>
        <dbReference type="Pfam" id="PF14661"/>
    </source>
</evidence>
<dbReference type="GO" id="GO:0070652">
    <property type="term" value="C:HAUS complex"/>
    <property type="evidence" value="ECO:0007669"/>
    <property type="project" value="InterPro"/>
</dbReference>
<protein>
    <recommendedName>
        <fullName evidence="1">HAUS augmin-like complex subunit 6 N-terminal domain-containing protein</fullName>
    </recommendedName>
</protein>
<dbReference type="GO" id="GO:1990498">
    <property type="term" value="C:mitotic spindle microtubule"/>
    <property type="evidence" value="ECO:0007669"/>
    <property type="project" value="TreeGrafter"/>
</dbReference>
<evidence type="ECO:0000313" key="2">
    <source>
        <dbReference type="EMBL" id="KAJ0397182.1"/>
    </source>
</evidence>
<dbReference type="AlphaFoldDB" id="A0AAD5LZN7"/>
<name>A0AAD5LZN7_PYTIN</name>
<dbReference type="Pfam" id="PF14661">
    <property type="entry name" value="HAUS6_N"/>
    <property type="match status" value="1"/>
</dbReference>
<sequence length="103" mass="11754">MAMPTAMALRKEVLMVQNLQLLGFRADDDARPSAASLRSQSSAAVSLHPNMFDRPNEKAFFLVLHFLLLKLQPSSEQELRFCWPIVTPHDKSNFKRQNRSKNA</sequence>
<gene>
    <name evidence="2" type="ORF">P43SY_005109</name>
</gene>